<feature type="region of interest" description="Disordered" evidence="1">
    <location>
        <begin position="1"/>
        <end position="44"/>
    </location>
</feature>
<gene>
    <name evidence="2" type="ORF">RE6C_05907</name>
</gene>
<accession>M2ATL1</accession>
<dbReference type="EMBL" id="ANMO01000267">
    <property type="protein sequence ID" value="EMB13344.1"/>
    <property type="molecule type" value="Genomic_DNA"/>
</dbReference>
<name>M2ATL1_9BACT</name>
<dbReference type="Proteomes" id="UP000011529">
    <property type="component" value="Unassembled WGS sequence"/>
</dbReference>
<sequence>MVDPTPHPNVGNHLDVVHDVRDQSNASGPPSASGRDGTPGNPRPFLGIQFRCCQTYGRIYRNDQRTAYRGGCPKCGARMEIPIGSGGTNKRFFSAG</sequence>
<evidence type="ECO:0000313" key="3">
    <source>
        <dbReference type="Proteomes" id="UP000011529"/>
    </source>
</evidence>
<protein>
    <submittedName>
        <fullName evidence="2">Uncharacterized protein</fullName>
    </submittedName>
</protein>
<dbReference type="RefSeq" id="WP_008662212.1">
    <property type="nucleotide sequence ID" value="NZ_ANMO01000267.1"/>
</dbReference>
<evidence type="ECO:0000313" key="2">
    <source>
        <dbReference type="EMBL" id="EMB13344.1"/>
    </source>
</evidence>
<evidence type="ECO:0000256" key="1">
    <source>
        <dbReference type="SAM" id="MobiDB-lite"/>
    </source>
</evidence>
<comment type="caution">
    <text evidence="2">The sequence shown here is derived from an EMBL/GenBank/DDBJ whole genome shotgun (WGS) entry which is preliminary data.</text>
</comment>
<reference evidence="2" key="1">
    <citation type="submission" date="2012-11" db="EMBL/GenBank/DDBJ databases">
        <title>Permanent draft genomes of Rhodopirellula europaea strain SH398 and 6C.</title>
        <authorList>
            <person name="Richter M."/>
            <person name="Richter-Heitmann T."/>
            <person name="Frank C."/>
            <person name="Harder J."/>
            <person name="Glockner F.O."/>
        </authorList>
    </citation>
    <scope>NUCLEOTIDE SEQUENCE</scope>
    <source>
        <strain evidence="2">6C</strain>
    </source>
</reference>
<organism evidence="2 3">
    <name type="scientific">Rhodopirellula europaea 6C</name>
    <dbReference type="NCBI Taxonomy" id="1263867"/>
    <lineage>
        <taxon>Bacteria</taxon>
        <taxon>Pseudomonadati</taxon>
        <taxon>Planctomycetota</taxon>
        <taxon>Planctomycetia</taxon>
        <taxon>Pirellulales</taxon>
        <taxon>Pirellulaceae</taxon>
        <taxon>Rhodopirellula</taxon>
    </lineage>
</organism>
<dbReference type="AlphaFoldDB" id="M2ATL1"/>
<reference evidence="2" key="2">
    <citation type="journal article" date="2013" name="Mar. Genomics">
        <title>Expression of sulfatases in Rhodopirellula baltica and the diversity of sulfatases in the genus Rhodopirellula.</title>
        <authorList>
            <person name="Wegner C.E."/>
            <person name="Richter-Heitmann T."/>
            <person name="Klindworth A."/>
            <person name="Klockow C."/>
            <person name="Richter M."/>
            <person name="Achstetter T."/>
            <person name="Glockner F.O."/>
            <person name="Harder J."/>
        </authorList>
    </citation>
    <scope>NUCLEOTIDE SEQUENCE [LARGE SCALE GENOMIC DNA]</scope>
    <source>
        <strain evidence="2">6C</strain>
    </source>
</reference>
<keyword evidence="3" id="KW-1185">Reference proteome</keyword>
<proteinExistence type="predicted"/>
<dbReference type="PATRIC" id="fig|1263867.3.peg.6331"/>